<evidence type="ECO:0000256" key="9">
    <source>
        <dbReference type="ARBA" id="ARBA00022833"/>
    </source>
</evidence>
<proteinExistence type="predicted"/>
<dbReference type="PROSITE" id="PS00518">
    <property type="entry name" value="ZF_RING_1"/>
    <property type="match status" value="1"/>
</dbReference>
<keyword evidence="16" id="KW-1185">Reference proteome</keyword>
<dbReference type="Proteomes" id="UP001479436">
    <property type="component" value="Unassembled WGS sequence"/>
</dbReference>
<feature type="transmembrane region" description="Helical" evidence="13">
    <location>
        <begin position="253"/>
        <end position="274"/>
    </location>
</feature>
<dbReference type="SUPFAM" id="SSF57850">
    <property type="entry name" value="RING/U-box"/>
    <property type="match status" value="1"/>
</dbReference>
<feature type="compositionally biased region" description="Basic and acidic residues" evidence="12">
    <location>
        <begin position="208"/>
        <end position="217"/>
    </location>
</feature>
<dbReference type="Pfam" id="PF00097">
    <property type="entry name" value="zf-C3HC4"/>
    <property type="match status" value="1"/>
</dbReference>
<name>A0ABR2WU04_9FUNG</name>
<feature type="transmembrane region" description="Helical" evidence="13">
    <location>
        <begin position="294"/>
        <end position="312"/>
    </location>
</feature>
<evidence type="ECO:0000256" key="13">
    <source>
        <dbReference type="SAM" id="Phobius"/>
    </source>
</evidence>
<feature type="region of interest" description="Disordered" evidence="12">
    <location>
        <begin position="22"/>
        <end position="43"/>
    </location>
</feature>
<dbReference type="InterPro" id="IPR045103">
    <property type="entry name" value="RNF5/RNF185-like"/>
</dbReference>
<evidence type="ECO:0000256" key="10">
    <source>
        <dbReference type="ARBA" id="ARBA00023136"/>
    </source>
</evidence>
<keyword evidence="13" id="KW-1133">Transmembrane helix</keyword>
<dbReference type="InterPro" id="IPR001841">
    <property type="entry name" value="Znf_RING"/>
</dbReference>
<dbReference type="SMART" id="SM00184">
    <property type="entry name" value="RING"/>
    <property type="match status" value="1"/>
</dbReference>
<keyword evidence="8" id="KW-0833">Ubl conjugation pathway</keyword>
<evidence type="ECO:0000259" key="14">
    <source>
        <dbReference type="PROSITE" id="PS50089"/>
    </source>
</evidence>
<keyword evidence="5" id="KW-0808">Transferase</keyword>
<evidence type="ECO:0000256" key="7">
    <source>
        <dbReference type="ARBA" id="ARBA00022771"/>
    </source>
</evidence>
<keyword evidence="6" id="KW-0479">Metal-binding</keyword>
<dbReference type="EC" id="2.3.2.27" evidence="4"/>
<evidence type="ECO:0000256" key="4">
    <source>
        <dbReference type="ARBA" id="ARBA00012483"/>
    </source>
</evidence>
<accession>A0ABR2WU04</accession>
<feature type="domain" description="RING-type" evidence="14">
    <location>
        <begin position="153"/>
        <end position="194"/>
    </location>
</feature>
<organism evidence="15 16">
    <name type="scientific">Basidiobolus ranarum</name>
    <dbReference type="NCBI Taxonomy" id="34480"/>
    <lineage>
        <taxon>Eukaryota</taxon>
        <taxon>Fungi</taxon>
        <taxon>Fungi incertae sedis</taxon>
        <taxon>Zoopagomycota</taxon>
        <taxon>Entomophthoromycotina</taxon>
        <taxon>Basidiobolomycetes</taxon>
        <taxon>Basidiobolales</taxon>
        <taxon>Basidiobolaceae</taxon>
        <taxon>Basidiobolus</taxon>
    </lineage>
</organism>
<gene>
    <name evidence="15" type="ORF">K7432_007037</name>
</gene>
<dbReference type="InterPro" id="IPR018957">
    <property type="entry name" value="Znf_C3HC4_RING-type"/>
</dbReference>
<evidence type="ECO:0000256" key="6">
    <source>
        <dbReference type="ARBA" id="ARBA00022723"/>
    </source>
</evidence>
<feature type="compositionally biased region" description="Polar residues" evidence="12">
    <location>
        <begin position="63"/>
        <end position="76"/>
    </location>
</feature>
<dbReference type="Gene3D" id="3.30.40.10">
    <property type="entry name" value="Zinc/RING finger domain, C3HC4 (zinc finger)"/>
    <property type="match status" value="1"/>
</dbReference>
<keyword evidence="7 11" id="KW-0863">Zinc-finger</keyword>
<evidence type="ECO:0000256" key="1">
    <source>
        <dbReference type="ARBA" id="ARBA00000900"/>
    </source>
</evidence>
<evidence type="ECO:0000313" key="15">
    <source>
        <dbReference type="EMBL" id="KAK9764990.1"/>
    </source>
</evidence>
<evidence type="ECO:0000256" key="3">
    <source>
        <dbReference type="ARBA" id="ARBA00004906"/>
    </source>
</evidence>
<keyword evidence="10 13" id="KW-0472">Membrane</keyword>
<feature type="region of interest" description="Disordered" evidence="12">
    <location>
        <begin position="116"/>
        <end position="143"/>
    </location>
</feature>
<reference evidence="15 16" key="1">
    <citation type="submission" date="2023-04" db="EMBL/GenBank/DDBJ databases">
        <title>Genome of Basidiobolus ranarum AG-B5.</title>
        <authorList>
            <person name="Stajich J.E."/>
            <person name="Carter-House D."/>
            <person name="Gryganskyi A."/>
        </authorList>
    </citation>
    <scope>NUCLEOTIDE SEQUENCE [LARGE SCALE GENOMIC DNA]</scope>
    <source>
        <strain evidence="15 16">AG-B5</strain>
    </source>
</reference>
<evidence type="ECO:0000256" key="12">
    <source>
        <dbReference type="SAM" id="MobiDB-lite"/>
    </source>
</evidence>
<dbReference type="EMBL" id="JASJQH010000332">
    <property type="protein sequence ID" value="KAK9764990.1"/>
    <property type="molecule type" value="Genomic_DNA"/>
</dbReference>
<dbReference type="InterPro" id="IPR013083">
    <property type="entry name" value="Znf_RING/FYVE/PHD"/>
</dbReference>
<keyword evidence="9" id="KW-0862">Zinc</keyword>
<dbReference type="PROSITE" id="PS50089">
    <property type="entry name" value="ZF_RING_2"/>
    <property type="match status" value="1"/>
</dbReference>
<evidence type="ECO:0000256" key="5">
    <source>
        <dbReference type="ARBA" id="ARBA00022679"/>
    </source>
</evidence>
<comment type="caution">
    <text evidence="15">The sequence shown here is derived from an EMBL/GenBank/DDBJ whole genome shotgun (WGS) entry which is preliminary data.</text>
</comment>
<evidence type="ECO:0000256" key="8">
    <source>
        <dbReference type="ARBA" id="ARBA00022786"/>
    </source>
</evidence>
<feature type="region of interest" description="Disordered" evidence="12">
    <location>
        <begin position="208"/>
        <end position="240"/>
    </location>
</feature>
<sequence>METQLHEERIKQPLSFEDTELKPNFTLPHDLGFSPEDKTQEEGMSPIVAPDSEVCINDPSPIVDSNDTNVQNNTSEPETEACDVASSIQDAQSDAMPTYVDPAFIKERPRTTYSFTGTSLKKQQKSSTNINGESSNTSSTQFDYNDSNSEFSCNICFDAASYPVLTLCGHLYCWPCLHQWLEAQPRNPLCPVCKAGCGKDKVIPVYGRGKEAKDPRTDPNCPKRPAGQRPEPTNNPGEDNNGWAGINMGGVNFAPFFSIGGGFGFLPGLFGFHFTFPPTQQAGNQPVGDPQQAFFTRLLIMIGLTLLTSILFS</sequence>
<dbReference type="InterPro" id="IPR017907">
    <property type="entry name" value="Znf_RING_CS"/>
</dbReference>
<evidence type="ECO:0000256" key="11">
    <source>
        <dbReference type="PROSITE-ProRule" id="PRU00175"/>
    </source>
</evidence>
<keyword evidence="13" id="KW-0812">Transmembrane</keyword>
<comment type="pathway">
    <text evidence="3">Protein modification; protein ubiquitination.</text>
</comment>
<evidence type="ECO:0000313" key="16">
    <source>
        <dbReference type="Proteomes" id="UP001479436"/>
    </source>
</evidence>
<comment type="subcellular location">
    <subcellularLocation>
        <location evidence="2">Endomembrane system</location>
    </subcellularLocation>
</comment>
<evidence type="ECO:0000256" key="2">
    <source>
        <dbReference type="ARBA" id="ARBA00004308"/>
    </source>
</evidence>
<feature type="region of interest" description="Disordered" evidence="12">
    <location>
        <begin position="60"/>
        <end position="79"/>
    </location>
</feature>
<comment type="catalytic activity">
    <reaction evidence="1">
        <text>S-ubiquitinyl-[E2 ubiquitin-conjugating enzyme]-L-cysteine + [acceptor protein]-L-lysine = [E2 ubiquitin-conjugating enzyme]-L-cysteine + N(6)-ubiquitinyl-[acceptor protein]-L-lysine.</text>
        <dbReference type="EC" id="2.3.2.27"/>
    </reaction>
</comment>
<protein>
    <recommendedName>
        <fullName evidence="4">RING-type E3 ubiquitin transferase</fullName>
        <ecNumber evidence="4">2.3.2.27</ecNumber>
    </recommendedName>
</protein>
<dbReference type="PANTHER" id="PTHR12313">
    <property type="entry name" value="E3 UBIQUITIN-PROTEIN LIGASE RNF5-RELATED"/>
    <property type="match status" value="1"/>
</dbReference>